<dbReference type="SMART" id="SM00322">
    <property type="entry name" value="KH"/>
    <property type="match status" value="3"/>
</dbReference>
<name>A0ABN7S7A1_OIKDI</name>
<dbReference type="InterPro" id="IPR004088">
    <property type="entry name" value="KH_dom_type_1"/>
</dbReference>
<sequence length="401" mass="44364">MDYSDIDLTLRFLMKQKQASQIIGRNASNIKNLREQTGVNVILSNREHKNRVLTIAAKKSLCMKSVTRLGEILEAENNEYGQSTKLVPITLTLIVPKNICGMIIGKGGEALKDLRIKSGAQINMSADCLPKSDERTCQITGNNFSVTQAVDLLVGIMIKAAIDESKGEFKGTPSSEIRAYDPKNEEEPDARSEKDDNLVKMATAFLTANQMINPTMEYSPIEINEQLQELRVPNQHMGAIIGKGGKRIGEIRMMSGCNIHVERADEDSKYGMRRLTLKGDRQKITMAAFLINQTISSFSTAEPKVASEEVTIKVEESEQQQASIPGTAADMTSSNTEEEAAAAMARFFDTQFSGAVSYDPTEYINDGASSNLNSNRGRKRKEQPVPDMYKVPDKKPAKLHY</sequence>
<evidence type="ECO:0000256" key="2">
    <source>
        <dbReference type="PROSITE-ProRule" id="PRU00117"/>
    </source>
</evidence>
<dbReference type="InterPro" id="IPR036612">
    <property type="entry name" value="KH_dom_type_1_sf"/>
</dbReference>
<feature type="region of interest" description="Disordered" evidence="3">
    <location>
        <begin position="167"/>
        <end position="194"/>
    </location>
</feature>
<feature type="compositionally biased region" description="Polar residues" evidence="3">
    <location>
        <begin position="319"/>
        <end position="335"/>
    </location>
</feature>
<dbReference type="Pfam" id="PF00013">
    <property type="entry name" value="KH_1"/>
    <property type="match status" value="3"/>
</dbReference>
<evidence type="ECO:0000259" key="4">
    <source>
        <dbReference type="SMART" id="SM00322"/>
    </source>
</evidence>
<evidence type="ECO:0000313" key="5">
    <source>
        <dbReference type="EMBL" id="CAG5091047.1"/>
    </source>
</evidence>
<evidence type="ECO:0000256" key="1">
    <source>
        <dbReference type="ARBA" id="ARBA00022737"/>
    </source>
</evidence>
<keyword evidence="6" id="KW-1185">Reference proteome</keyword>
<evidence type="ECO:0000256" key="3">
    <source>
        <dbReference type="SAM" id="MobiDB-lite"/>
    </source>
</evidence>
<dbReference type="PANTHER" id="PTHR10288">
    <property type="entry name" value="KH DOMAIN CONTAINING RNA BINDING PROTEIN"/>
    <property type="match status" value="1"/>
</dbReference>
<dbReference type="CDD" id="cd22404">
    <property type="entry name" value="KH-I_MASK"/>
    <property type="match status" value="1"/>
</dbReference>
<feature type="region of interest" description="Disordered" evidence="3">
    <location>
        <begin position="359"/>
        <end position="401"/>
    </location>
</feature>
<feature type="region of interest" description="Disordered" evidence="3">
    <location>
        <begin position="315"/>
        <end position="338"/>
    </location>
</feature>
<evidence type="ECO:0000313" key="6">
    <source>
        <dbReference type="Proteomes" id="UP001158576"/>
    </source>
</evidence>
<feature type="compositionally biased region" description="Basic and acidic residues" evidence="3">
    <location>
        <begin position="178"/>
        <end position="194"/>
    </location>
</feature>
<accession>A0ABN7S7A1</accession>
<dbReference type="EMBL" id="OU015568">
    <property type="protein sequence ID" value="CAG5091047.1"/>
    <property type="molecule type" value="Genomic_DNA"/>
</dbReference>
<gene>
    <name evidence="5" type="ORF">OKIOD_LOCUS4379</name>
</gene>
<feature type="domain" description="K Homology" evidence="4">
    <location>
        <begin position="224"/>
        <end position="296"/>
    </location>
</feature>
<keyword evidence="2" id="KW-0694">RNA-binding</keyword>
<dbReference type="SUPFAM" id="SSF54791">
    <property type="entry name" value="Eukaryotic type KH-domain (KH-domain type I)"/>
    <property type="match status" value="3"/>
</dbReference>
<dbReference type="Gene3D" id="3.30.1370.10">
    <property type="entry name" value="K Homology domain, type 1"/>
    <property type="match status" value="3"/>
</dbReference>
<dbReference type="InterPro" id="IPR047373">
    <property type="entry name" value="KH-I_MASK"/>
</dbReference>
<feature type="domain" description="K Homology" evidence="4">
    <location>
        <begin position="6"/>
        <end position="74"/>
    </location>
</feature>
<reference evidence="5 6" key="1">
    <citation type="submission" date="2021-04" db="EMBL/GenBank/DDBJ databases">
        <authorList>
            <person name="Bliznina A."/>
        </authorList>
    </citation>
    <scope>NUCLEOTIDE SEQUENCE [LARGE SCALE GENOMIC DNA]</scope>
</reference>
<feature type="compositionally biased region" description="Basic and acidic residues" evidence="3">
    <location>
        <begin position="390"/>
        <end position="401"/>
    </location>
</feature>
<protein>
    <submittedName>
        <fullName evidence="5">Oidioi.mRNA.OKI2018_I69.PAR.g12821.t1.cds</fullName>
    </submittedName>
</protein>
<proteinExistence type="predicted"/>
<organism evidence="5 6">
    <name type="scientific">Oikopleura dioica</name>
    <name type="common">Tunicate</name>
    <dbReference type="NCBI Taxonomy" id="34765"/>
    <lineage>
        <taxon>Eukaryota</taxon>
        <taxon>Metazoa</taxon>
        <taxon>Chordata</taxon>
        <taxon>Tunicata</taxon>
        <taxon>Appendicularia</taxon>
        <taxon>Copelata</taxon>
        <taxon>Oikopleuridae</taxon>
        <taxon>Oikopleura</taxon>
    </lineage>
</organism>
<dbReference type="PROSITE" id="PS50084">
    <property type="entry name" value="KH_TYPE_1"/>
    <property type="match status" value="3"/>
</dbReference>
<dbReference type="InterPro" id="IPR004087">
    <property type="entry name" value="KH_dom"/>
</dbReference>
<dbReference type="Proteomes" id="UP001158576">
    <property type="component" value="Chromosome PAR"/>
</dbReference>
<feature type="domain" description="K Homology" evidence="4">
    <location>
        <begin position="87"/>
        <end position="158"/>
    </location>
</feature>
<keyword evidence="1" id="KW-0677">Repeat</keyword>